<reference evidence="2 3" key="1">
    <citation type="journal article" date="2014" name="Science">
        <title>Plant genetics. Early allopolyploid evolution in the post-Neolithic Brassica napus oilseed genome.</title>
        <authorList>
            <person name="Chalhoub B."/>
            <person name="Denoeud F."/>
            <person name="Liu S."/>
            <person name="Parkin I.A."/>
            <person name="Tang H."/>
            <person name="Wang X."/>
            <person name="Chiquet J."/>
            <person name="Belcram H."/>
            <person name="Tong C."/>
            <person name="Samans B."/>
            <person name="Correa M."/>
            <person name="Da Silva C."/>
            <person name="Just J."/>
            <person name="Falentin C."/>
            <person name="Koh C.S."/>
            <person name="Le Clainche I."/>
            <person name="Bernard M."/>
            <person name="Bento P."/>
            <person name="Noel B."/>
            <person name="Labadie K."/>
            <person name="Alberti A."/>
            <person name="Charles M."/>
            <person name="Arnaud D."/>
            <person name="Guo H."/>
            <person name="Daviaud C."/>
            <person name="Alamery S."/>
            <person name="Jabbari K."/>
            <person name="Zhao M."/>
            <person name="Edger P.P."/>
            <person name="Chelaifa H."/>
            <person name="Tack D."/>
            <person name="Lassalle G."/>
            <person name="Mestiri I."/>
            <person name="Schnel N."/>
            <person name="Le Paslier M.C."/>
            <person name="Fan G."/>
            <person name="Renault V."/>
            <person name="Bayer P.E."/>
            <person name="Golicz A.A."/>
            <person name="Manoli S."/>
            <person name="Lee T.H."/>
            <person name="Thi V.H."/>
            <person name="Chalabi S."/>
            <person name="Hu Q."/>
            <person name="Fan C."/>
            <person name="Tollenaere R."/>
            <person name="Lu Y."/>
            <person name="Battail C."/>
            <person name="Shen J."/>
            <person name="Sidebottom C.H."/>
            <person name="Wang X."/>
            <person name="Canaguier A."/>
            <person name="Chauveau A."/>
            <person name="Berard A."/>
            <person name="Deniot G."/>
            <person name="Guan M."/>
            <person name="Liu Z."/>
            <person name="Sun F."/>
            <person name="Lim Y.P."/>
            <person name="Lyons E."/>
            <person name="Town C.D."/>
            <person name="Bancroft I."/>
            <person name="Wang X."/>
            <person name="Meng J."/>
            <person name="Ma J."/>
            <person name="Pires J.C."/>
            <person name="King G.J."/>
            <person name="Brunel D."/>
            <person name="Delourme R."/>
            <person name="Renard M."/>
            <person name="Aury J.M."/>
            <person name="Adams K.L."/>
            <person name="Batley J."/>
            <person name="Snowdon R.J."/>
            <person name="Tost J."/>
            <person name="Edwards D."/>
            <person name="Zhou Y."/>
            <person name="Hua W."/>
            <person name="Sharpe A.G."/>
            <person name="Paterson A.H."/>
            <person name="Guan C."/>
            <person name="Wincker P."/>
        </authorList>
    </citation>
    <scope>NUCLEOTIDE SEQUENCE [LARGE SCALE GENOMIC DNA]</scope>
    <source>
        <strain evidence="3">cv. Darmor-bzh</strain>
    </source>
</reference>
<feature type="compositionally biased region" description="Polar residues" evidence="1">
    <location>
        <begin position="1"/>
        <end position="10"/>
    </location>
</feature>
<gene>
    <name evidence="2" type="primary">BnaC02g48300D</name>
    <name evidence="2" type="ORF">GSBRNA2T00043996001</name>
</gene>
<evidence type="ECO:0000313" key="3">
    <source>
        <dbReference type="Proteomes" id="UP000028999"/>
    </source>
</evidence>
<dbReference type="Proteomes" id="UP000028999">
    <property type="component" value="Unassembled WGS sequence"/>
</dbReference>
<feature type="region of interest" description="Disordered" evidence="1">
    <location>
        <begin position="1"/>
        <end position="45"/>
    </location>
</feature>
<dbReference type="Gramene" id="CDY65000">
    <property type="protein sequence ID" value="CDY65000"/>
    <property type="gene ID" value="GSBRNA2T00043996001"/>
</dbReference>
<evidence type="ECO:0000313" key="2">
    <source>
        <dbReference type="EMBL" id="CDY65000.1"/>
    </source>
</evidence>
<dbReference type="AlphaFoldDB" id="A0A078JEW2"/>
<protein>
    <submittedName>
        <fullName evidence="2">BnaC02g48300D protein</fullName>
    </submittedName>
</protein>
<name>A0A078JEW2_BRANA</name>
<dbReference type="EMBL" id="LK034620">
    <property type="protein sequence ID" value="CDY65000.1"/>
    <property type="molecule type" value="Genomic_DNA"/>
</dbReference>
<evidence type="ECO:0000256" key="1">
    <source>
        <dbReference type="SAM" id="MobiDB-lite"/>
    </source>
</evidence>
<keyword evidence="3" id="KW-1185">Reference proteome</keyword>
<feature type="compositionally biased region" description="Basic and acidic residues" evidence="1">
    <location>
        <begin position="29"/>
        <end position="45"/>
    </location>
</feature>
<proteinExistence type="predicted"/>
<sequence length="45" mass="5236">MSFTAPSSTRPRLYARDRSAMGGLVPELRQNRGERERERSEDQQL</sequence>
<dbReference type="PaxDb" id="3708-A0A078JEW2"/>
<organism evidence="2 3">
    <name type="scientific">Brassica napus</name>
    <name type="common">Rape</name>
    <dbReference type="NCBI Taxonomy" id="3708"/>
    <lineage>
        <taxon>Eukaryota</taxon>
        <taxon>Viridiplantae</taxon>
        <taxon>Streptophyta</taxon>
        <taxon>Embryophyta</taxon>
        <taxon>Tracheophyta</taxon>
        <taxon>Spermatophyta</taxon>
        <taxon>Magnoliopsida</taxon>
        <taxon>eudicotyledons</taxon>
        <taxon>Gunneridae</taxon>
        <taxon>Pentapetalae</taxon>
        <taxon>rosids</taxon>
        <taxon>malvids</taxon>
        <taxon>Brassicales</taxon>
        <taxon>Brassicaceae</taxon>
        <taxon>Brassiceae</taxon>
        <taxon>Brassica</taxon>
    </lineage>
</organism>
<accession>A0A078JEW2</accession>